<dbReference type="GO" id="GO:0001653">
    <property type="term" value="F:peptide receptor activity"/>
    <property type="evidence" value="ECO:0007669"/>
    <property type="project" value="TreeGrafter"/>
</dbReference>
<dbReference type="GO" id="GO:0005886">
    <property type="term" value="C:plasma membrane"/>
    <property type="evidence" value="ECO:0007669"/>
    <property type="project" value="TreeGrafter"/>
</dbReference>
<accession>A0AAX4PBL4</accession>
<gene>
    <name evidence="10" type="ORF">HKI87_07g49440</name>
</gene>
<name>A0AAX4PBL4_9CHLO</name>
<dbReference type="PROSITE" id="PS50125">
    <property type="entry name" value="GUANYLATE_CYCLASE_2"/>
    <property type="match status" value="1"/>
</dbReference>
<evidence type="ECO:0000256" key="6">
    <source>
        <dbReference type="ARBA" id="ARBA00023239"/>
    </source>
</evidence>
<keyword evidence="11" id="KW-1185">Reference proteome</keyword>
<dbReference type="GO" id="GO:0004383">
    <property type="term" value="F:guanylate cyclase activity"/>
    <property type="evidence" value="ECO:0007669"/>
    <property type="project" value="TreeGrafter"/>
</dbReference>
<dbReference type="InterPro" id="IPR001054">
    <property type="entry name" value="A/G_cyclase"/>
</dbReference>
<protein>
    <submittedName>
        <fullName evidence="10">Guanylate cyclase</fullName>
    </submittedName>
</protein>
<dbReference type="InterPro" id="IPR018297">
    <property type="entry name" value="A/G_cyclase_CS"/>
</dbReference>
<proteinExistence type="inferred from homology"/>
<feature type="transmembrane region" description="Helical" evidence="8">
    <location>
        <begin position="132"/>
        <end position="154"/>
    </location>
</feature>
<dbReference type="GO" id="GO:0007168">
    <property type="term" value="P:receptor guanylyl cyclase signaling pathway"/>
    <property type="evidence" value="ECO:0007669"/>
    <property type="project" value="TreeGrafter"/>
</dbReference>
<sequence length="608" mass="68185">MVFLDVLVNYGCRRWLHKEDYTFDEGEGGDKTRSSSRPSQYPLLGFKDRKLEDEYLEHLVVASRARIILGYVTAILLYASELFAYLWVNYDIFIWIEQMYGILSAEQKEDYKESLPKGRWFRQFPPTSTSTVFAFLCLVLVMFILGLVAVVCMYQMKRFEKYRTWIFYFTPAMYLLYMVYAGFGFAYTNQSYNTWFGPAGWVIMLIFLWASPLASLFFISLPAQVMFELMIVFVLVFLVIVPLCNPAGNLWNLIREASNPGFSEDSNYETPASISEAIEAGLLSPPPDEEVQRKIYTCLVTSPITLLCVLVVCVLVVSVIVDITNRQNFIDKKIIEALTKQREKTLLQQKEDHENLIHSIFPPAVAKDLIGKQSGQNLTVSQSRRDFGFGQVSSLSLGSLVAQMHHEVTILFTDIVGFTSMSQTVAPQQVMEFLHELFVRFDDLVGRDSLLWKVETIGDAFMVASGLDGVRTKSRASAISDPSRIGSSLCPATAAVLFGKSALAAARTLTMPNGMQCQIRAGVHTGDVCSGVVGSRMPRYCLFGDTVNTASRMESSGVPGRMQISEATHALVCGDDSDFCWDERGYVEVKGKGKLKTYLLRDGERGAD</sequence>
<organism evidence="10 11">
    <name type="scientific">Chloropicon roscoffensis</name>
    <dbReference type="NCBI Taxonomy" id="1461544"/>
    <lineage>
        <taxon>Eukaryota</taxon>
        <taxon>Viridiplantae</taxon>
        <taxon>Chlorophyta</taxon>
        <taxon>Chloropicophyceae</taxon>
        <taxon>Chloropicales</taxon>
        <taxon>Chloropicaceae</taxon>
        <taxon>Chloropicon</taxon>
    </lineage>
</organism>
<feature type="transmembrane region" description="Helical" evidence="8">
    <location>
        <begin position="304"/>
        <end position="323"/>
    </location>
</feature>
<dbReference type="Gene3D" id="3.30.70.1230">
    <property type="entry name" value="Nucleotide cyclase"/>
    <property type="match status" value="1"/>
</dbReference>
<dbReference type="GO" id="GO:0004016">
    <property type="term" value="F:adenylate cyclase activity"/>
    <property type="evidence" value="ECO:0007669"/>
    <property type="project" value="TreeGrafter"/>
</dbReference>
<evidence type="ECO:0000313" key="11">
    <source>
        <dbReference type="Proteomes" id="UP001472866"/>
    </source>
</evidence>
<reference evidence="10 11" key="1">
    <citation type="submission" date="2024-03" db="EMBL/GenBank/DDBJ databases">
        <title>Complete genome sequence of the green alga Chloropicon roscoffensis RCC1871.</title>
        <authorList>
            <person name="Lemieux C."/>
            <person name="Pombert J.-F."/>
            <person name="Otis C."/>
            <person name="Turmel M."/>
        </authorList>
    </citation>
    <scope>NUCLEOTIDE SEQUENCE [LARGE SCALE GENOMIC DNA]</scope>
    <source>
        <strain evidence="10 11">RCC1871</strain>
    </source>
</reference>
<evidence type="ECO:0000256" key="4">
    <source>
        <dbReference type="ARBA" id="ARBA00022989"/>
    </source>
</evidence>
<dbReference type="PANTHER" id="PTHR11920:SF335">
    <property type="entry name" value="GUANYLATE CYCLASE"/>
    <property type="match status" value="1"/>
</dbReference>
<keyword evidence="5 8" id="KW-0472">Membrane</keyword>
<dbReference type="SMART" id="SM00044">
    <property type="entry name" value="CYCc"/>
    <property type="match status" value="1"/>
</dbReference>
<feature type="transmembrane region" description="Helical" evidence="8">
    <location>
        <begin position="68"/>
        <end position="88"/>
    </location>
</feature>
<comment type="similarity">
    <text evidence="7">Belongs to the adenylyl cyclase class-4/guanylyl cyclase family.</text>
</comment>
<keyword evidence="2 8" id="KW-0812">Transmembrane</keyword>
<evidence type="ECO:0000259" key="9">
    <source>
        <dbReference type="PROSITE" id="PS50125"/>
    </source>
</evidence>
<comment type="subcellular location">
    <subcellularLocation>
        <location evidence="1">Membrane</location>
    </subcellularLocation>
</comment>
<evidence type="ECO:0000256" key="5">
    <source>
        <dbReference type="ARBA" id="ARBA00023136"/>
    </source>
</evidence>
<dbReference type="SUPFAM" id="SSF55073">
    <property type="entry name" value="Nucleotide cyclase"/>
    <property type="match status" value="1"/>
</dbReference>
<dbReference type="Proteomes" id="UP001472866">
    <property type="component" value="Chromosome 07"/>
</dbReference>
<feature type="transmembrane region" description="Helical" evidence="8">
    <location>
        <begin position="166"/>
        <end position="187"/>
    </location>
</feature>
<keyword evidence="6 7" id="KW-0456">Lyase</keyword>
<evidence type="ECO:0000256" key="2">
    <source>
        <dbReference type="ARBA" id="ARBA00022692"/>
    </source>
</evidence>
<evidence type="ECO:0000256" key="7">
    <source>
        <dbReference type="RuleBase" id="RU000405"/>
    </source>
</evidence>
<dbReference type="AlphaFoldDB" id="A0AAX4PBL4"/>
<keyword evidence="3" id="KW-0547">Nucleotide-binding</keyword>
<dbReference type="GO" id="GO:0035556">
    <property type="term" value="P:intracellular signal transduction"/>
    <property type="evidence" value="ECO:0007669"/>
    <property type="project" value="InterPro"/>
</dbReference>
<dbReference type="GO" id="GO:0000166">
    <property type="term" value="F:nucleotide binding"/>
    <property type="evidence" value="ECO:0007669"/>
    <property type="project" value="UniProtKB-KW"/>
</dbReference>
<feature type="transmembrane region" description="Helical" evidence="8">
    <location>
        <begin position="225"/>
        <end position="243"/>
    </location>
</feature>
<evidence type="ECO:0000256" key="1">
    <source>
        <dbReference type="ARBA" id="ARBA00004370"/>
    </source>
</evidence>
<keyword evidence="4 8" id="KW-1133">Transmembrane helix</keyword>
<evidence type="ECO:0000256" key="3">
    <source>
        <dbReference type="ARBA" id="ARBA00022741"/>
    </source>
</evidence>
<feature type="domain" description="Guanylate cyclase" evidence="9">
    <location>
        <begin position="409"/>
        <end position="554"/>
    </location>
</feature>
<dbReference type="PROSITE" id="PS00452">
    <property type="entry name" value="GUANYLATE_CYCLASE_1"/>
    <property type="match status" value="1"/>
</dbReference>
<evidence type="ECO:0000256" key="8">
    <source>
        <dbReference type="SAM" id="Phobius"/>
    </source>
</evidence>
<dbReference type="InterPro" id="IPR029787">
    <property type="entry name" value="Nucleotide_cyclase"/>
</dbReference>
<dbReference type="PANTHER" id="PTHR11920">
    <property type="entry name" value="GUANYLYL CYCLASE"/>
    <property type="match status" value="1"/>
</dbReference>
<dbReference type="Pfam" id="PF00211">
    <property type="entry name" value="Guanylate_cyc"/>
    <property type="match status" value="1"/>
</dbReference>
<dbReference type="CDD" id="cd07302">
    <property type="entry name" value="CHD"/>
    <property type="match status" value="1"/>
</dbReference>
<feature type="transmembrane region" description="Helical" evidence="8">
    <location>
        <begin position="199"/>
        <end position="218"/>
    </location>
</feature>
<dbReference type="InterPro" id="IPR050401">
    <property type="entry name" value="Cyclic_nucleotide_synthase"/>
</dbReference>
<evidence type="ECO:0000313" key="10">
    <source>
        <dbReference type="EMBL" id="WZN63396.1"/>
    </source>
</evidence>
<dbReference type="EMBL" id="CP151507">
    <property type="protein sequence ID" value="WZN63396.1"/>
    <property type="molecule type" value="Genomic_DNA"/>
</dbReference>